<dbReference type="AlphaFoldDB" id="A0A183A0W6"/>
<evidence type="ECO:0000313" key="3">
    <source>
        <dbReference type="WBParaSite" id="ECPE_0000060101-mRNA-1"/>
    </source>
</evidence>
<protein>
    <submittedName>
        <fullName evidence="1 3">Uncharacterized protein</fullName>
    </submittedName>
</protein>
<keyword evidence="2" id="KW-1185">Reference proteome</keyword>
<gene>
    <name evidence="1" type="ORF">ECPE_LOCUS601</name>
</gene>
<reference evidence="3" key="1">
    <citation type="submission" date="2016-06" db="UniProtKB">
        <authorList>
            <consortium name="WormBaseParasite"/>
        </authorList>
    </citation>
    <scope>IDENTIFICATION</scope>
</reference>
<evidence type="ECO:0000313" key="1">
    <source>
        <dbReference type="EMBL" id="VDP25035.1"/>
    </source>
</evidence>
<dbReference type="Proteomes" id="UP000272942">
    <property type="component" value="Unassembled WGS sequence"/>
</dbReference>
<evidence type="ECO:0000313" key="2">
    <source>
        <dbReference type="Proteomes" id="UP000272942"/>
    </source>
</evidence>
<dbReference type="WBParaSite" id="ECPE_0000060101-mRNA-1">
    <property type="protein sequence ID" value="ECPE_0000060101-mRNA-1"/>
    <property type="gene ID" value="ECPE_0000060101"/>
</dbReference>
<accession>A0A183A0W6</accession>
<organism evidence="3">
    <name type="scientific">Echinostoma caproni</name>
    <dbReference type="NCBI Taxonomy" id="27848"/>
    <lineage>
        <taxon>Eukaryota</taxon>
        <taxon>Metazoa</taxon>
        <taxon>Spiralia</taxon>
        <taxon>Lophotrochozoa</taxon>
        <taxon>Platyhelminthes</taxon>
        <taxon>Trematoda</taxon>
        <taxon>Digenea</taxon>
        <taxon>Plagiorchiida</taxon>
        <taxon>Echinostomata</taxon>
        <taxon>Echinostomatoidea</taxon>
        <taxon>Echinostomatidae</taxon>
        <taxon>Echinostoma</taxon>
    </lineage>
</organism>
<name>A0A183A0W6_9TREM</name>
<dbReference type="EMBL" id="UZAN01002205">
    <property type="protein sequence ID" value="VDP25035.1"/>
    <property type="molecule type" value="Genomic_DNA"/>
</dbReference>
<sequence length="70" mass="7485">MEYTTCCGLDTQRIFYTLGSDLADLSADEYETSPAGGSASVRLESISPISDWSTILKPSFGEDTLVDGAE</sequence>
<proteinExistence type="predicted"/>
<reference evidence="1 2" key="2">
    <citation type="submission" date="2018-11" db="EMBL/GenBank/DDBJ databases">
        <authorList>
            <consortium name="Pathogen Informatics"/>
        </authorList>
    </citation>
    <scope>NUCLEOTIDE SEQUENCE [LARGE SCALE GENOMIC DNA]</scope>
    <source>
        <strain evidence="1 2">Egypt</strain>
    </source>
</reference>